<dbReference type="PROSITE" id="PS00101">
    <property type="entry name" value="HEXAPEP_TRANSFERASES"/>
    <property type="match status" value="1"/>
</dbReference>
<dbReference type="GO" id="GO:0009001">
    <property type="term" value="F:serine O-acetyltransferase activity"/>
    <property type="evidence" value="ECO:0007669"/>
    <property type="project" value="UniProtKB-EC"/>
</dbReference>
<dbReference type="CDD" id="cd03354">
    <property type="entry name" value="LbH_SAT"/>
    <property type="match status" value="1"/>
</dbReference>
<evidence type="ECO:0000256" key="6">
    <source>
        <dbReference type="ARBA" id="ARBA00022679"/>
    </source>
</evidence>
<evidence type="ECO:0000256" key="2">
    <source>
        <dbReference type="ARBA" id="ARBA00007274"/>
    </source>
</evidence>
<dbReference type="PANTHER" id="PTHR42811">
    <property type="entry name" value="SERINE ACETYLTRANSFERASE"/>
    <property type="match status" value="1"/>
</dbReference>
<feature type="domain" description="Serine acetyltransferase N-terminal" evidence="11">
    <location>
        <begin position="14"/>
        <end position="118"/>
    </location>
</feature>
<sequence length="294" mass="31654">MSREQTTKIRPSRMWQTLRREARAMGAAEPFLAPMLNRTILIPRTFEEALAARLAFDLTASKTSEGMYQILLLDVMRDAPDIITDTALDLSAVHANDPACRTHLHAFLNYKGFHGVQVHRIAHRLWMTGRRELAAWLSNRASLVFGPDIHPAAQLGAGIMLDHGSGIVIGETAVVEDDVTILQNVTLGGTGKVLGDRHPKVRQGVMIGAGSNIIGNIEIGACAKVGAGSVVLEDVPPGCTVAGIPAQVVRRTPVTAPKPRPKPRRKRVKAPTAPADPHATQERLIAAFQAHGGD</sequence>
<evidence type="ECO:0000256" key="8">
    <source>
        <dbReference type="ARBA" id="ARBA00023315"/>
    </source>
</evidence>
<accession>A0A840WNF3</accession>
<keyword evidence="6 12" id="KW-0808">Transferase</keyword>
<dbReference type="InterPro" id="IPR053376">
    <property type="entry name" value="Serine_acetyltransferase"/>
</dbReference>
<evidence type="ECO:0000256" key="1">
    <source>
        <dbReference type="ARBA" id="ARBA00004876"/>
    </source>
</evidence>
<reference evidence="12 13" key="1">
    <citation type="submission" date="2020-08" db="EMBL/GenBank/DDBJ databases">
        <title>Genomic Encyclopedia of Type Strains, Phase IV (KMG-IV): sequencing the most valuable type-strain genomes for metagenomic binning, comparative biology and taxonomic classification.</title>
        <authorList>
            <person name="Goeker M."/>
        </authorList>
    </citation>
    <scope>NUCLEOTIDE SEQUENCE [LARGE SCALE GENOMIC DNA]</scope>
    <source>
        <strain evidence="12 13">DSM 103377</strain>
    </source>
</reference>
<dbReference type="Proteomes" id="UP000553766">
    <property type="component" value="Unassembled WGS sequence"/>
</dbReference>
<dbReference type="InterPro" id="IPR005881">
    <property type="entry name" value="Ser_O-AcTrfase"/>
</dbReference>
<dbReference type="GO" id="GO:0005737">
    <property type="term" value="C:cytoplasm"/>
    <property type="evidence" value="ECO:0007669"/>
    <property type="project" value="InterPro"/>
</dbReference>
<feature type="compositionally biased region" description="Basic residues" evidence="10">
    <location>
        <begin position="259"/>
        <end position="269"/>
    </location>
</feature>
<evidence type="ECO:0000313" key="13">
    <source>
        <dbReference type="Proteomes" id="UP000553766"/>
    </source>
</evidence>
<dbReference type="FunFam" id="2.160.10.10:FF:000002">
    <property type="entry name" value="Serine acetyltransferase"/>
    <property type="match status" value="1"/>
</dbReference>
<dbReference type="AlphaFoldDB" id="A0A840WNF3"/>
<dbReference type="InterPro" id="IPR018357">
    <property type="entry name" value="Hexapep_transf_CS"/>
</dbReference>
<comment type="caution">
    <text evidence="12">The sequence shown here is derived from an EMBL/GenBank/DDBJ whole genome shotgun (WGS) entry which is preliminary data.</text>
</comment>
<gene>
    <name evidence="12" type="ORF">FHS89_001635</name>
</gene>
<dbReference type="InterPro" id="IPR045304">
    <property type="entry name" value="LbH_SAT"/>
</dbReference>
<dbReference type="RefSeq" id="WP_221229322.1">
    <property type="nucleotide sequence ID" value="NZ_JACIJS010000004.1"/>
</dbReference>
<keyword evidence="5" id="KW-0028">Amino-acid biosynthesis</keyword>
<evidence type="ECO:0000256" key="3">
    <source>
        <dbReference type="ARBA" id="ARBA00013266"/>
    </source>
</evidence>
<dbReference type="Pfam" id="PF00132">
    <property type="entry name" value="Hexapep"/>
    <property type="match status" value="1"/>
</dbReference>
<keyword evidence="7" id="KW-0677">Repeat</keyword>
<comment type="similarity">
    <text evidence="2">Belongs to the transferase hexapeptide repeat family.</text>
</comment>
<dbReference type="GO" id="GO:0006535">
    <property type="term" value="P:cysteine biosynthetic process from serine"/>
    <property type="evidence" value="ECO:0007669"/>
    <property type="project" value="InterPro"/>
</dbReference>
<dbReference type="InterPro" id="IPR011004">
    <property type="entry name" value="Trimer_LpxA-like_sf"/>
</dbReference>
<dbReference type="InterPro" id="IPR010493">
    <property type="entry name" value="Ser_AcTrfase_N"/>
</dbReference>
<comment type="catalytic activity">
    <reaction evidence="9">
        <text>L-serine + acetyl-CoA = O-acetyl-L-serine + CoA</text>
        <dbReference type="Rhea" id="RHEA:24560"/>
        <dbReference type="ChEBI" id="CHEBI:33384"/>
        <dbReference type="ChEBI" id="CHEBI:57287"/>
        <dbReference type="ChEBI" id="CHEBI:57288"/>
        <dbReference type="ChEBI" id="CHEBI:58340"/>
        <dbReference type="EC" id="2.3.1.30"/>
    </reaction>
</comment>
<dbReference type="NCBIfam" id="TIGR01172">
    <property type="entry name" value="cysE"/>
    <property type="match status" value="1"/>
</dbReference>
<dbReference type="Gene3D" id="1.10.3130.10">
    <property type="entry name" value="serine acetyltransferase, domain 1"/>
    <property type="match status" value="1"/>
</dbReference>
<dbReference type="Gene3D" id="2.160.10.10">
    <property type="entry name" value="Hexapeptide repeat proteins"/>
    <property type="match status" value="1"/>
</dbReference>
<dbReference type="SMART" id="SM00971">
    <property type="entry name" value="SATase_N"/>
    <property type="match status" value="1"/>
</dbReference>
<dbReference type="EMBL" id="JACIJS010000004">
    <property type="protein sequence ID" value="MBB5515623.1"/>
    <property type="molecule type" value="Genomic_DNA"/>
</dbReference>
<keyword evidence="8 12" id="KW-0012">Acyltransferase</keyword>
<evidence type="ECO:0000256" key="4">
    <source>
        <dbReference type="ARBA" id="ARBA00018522"/>
    </source>
</evidence>
<dbReference type="InterPro" id="IPR001451">
    <property type="entry name" value="Hexapep"/>
</dbReference>
<protein>
    <recommendedName>
        <fullName evidence="4">Serine acetyltransferase</fullName>
        <ecNumber evidence="3">2.3.1.30</ecNumber>
    </recommendedName>
</protein>
<evidence type="ECO:0000259" key="11">
    <source>
        <dbReference type="SMART" id="SM00971"/>
    </source>
</evidence>
<proteinExistence type="inferred from homology"/>
<evidence type="ECO:0000256" key="7">
    <source>
        <dbReference type="ARBA" id="ARBA00022737"/>
    </source>
</evidence>
<dbReference type="UniPathway" id="UPA00136">
    <property type="reaction ID" value="UER00199"/>
</dbReference>
<evidence type="ECO:0000256" key="10">
    <source>
        <dbReference type="SAM" id="MobiDB-lite"/>
    </source>
</evidence>
<dbReference type="SUPFAM" id="SSF51161">
    <property type="entry name" value="Trimeric LpxA-like enzymes"/>
    <property type="match status" value="1"/>
</dbReference>
<evidence type="ECO:0000256" key="9">
    <source>
        <dbReference type="ARBA" id="ARBA00049486"/>
    </source>
</evidence>
<dbReference type="EC" id="2.3.1.30" evidence="3"/>
<dbReference type="Pfam" id="PF06426">
    <property type="entry name" value="SATase_N"/>
    <property type="match status" value="1"/>
</dbReference>
<feature type="region of interest" description="Disordered" evidence="10">
    <location>
        <begin position="252"/>
        <end position="280"/>
    </location>
</feature>
<organism evidence="12 13">
    <name type="scientific">Rubricella aquisinus</name>
    <dbReference type="NCBI Taxonomy" id="2028108"/>
    <lineage>
        <taxon>Bacteria</taxon>
        <taxon>Pseudomonadati</taxon>
        <taxon>Pseudomonadota</taxon>
        <taxon>Alphaproteobacteria</taxon>
        <taxon>Rhodobacterales</taxon>
        <taxon>Paracoccaceae</taxon>
        <taxon>Rubricella</taxon>
    </lineage>
</organism>
<keyword evidence="13" id="KW-1185">Reference proteome</keyword>
<name>A0A840WNF3_9RHOB</name>
<dbReference type="InterPro" id="IPR042122">
    <property type="entry name" value="Ser_AcTrfase_N_sf"/>
</dbReference>
<evidence type="ECO:0000256" key="5">
    <source>
        <dbReference type="ARBA" id="ARBA00022605"/>
    </source>
</evidence>
<comment type="pathway">
    <text evidence="1">Amino-acid biosynthesis; L-cysteine biosynthesis; L-cysteine from L-serine: step 1/2.</text>
</comment>
<evidence type="ECO:0000313" key="12">
    <source>
        <dbReference type="EMBL" id="MBB5515623.1"/>
    </source>
</evidence>
<dbReference type="NCBIfam" id="NF041874">
    <property type="entry name" value="EPS_EpsC"/>
    <property type="match status" value="1"/>
</dbReference>